<dbReference type="EMBL" id="QWIU01000001">
    <property type="protein sequence ID" value="RNA63986.1"/>
    <property type="molecule type" value="Genomic_DNA"/>
</dbReference>
<protein>
    <submittedName>
        <fullName evidence="2">FAD-binding oxidoreductase</fullName>
    </submittedName>
</protein>
<evidence type="ECO:0000259" key="1">
    <source>
        <dbReference type="Pfam" id="PF01266"/>
    </source>
</evidence>
<dbReference type="Proteomes" id="UP000278775">
    <property type="component" value="Unassembled WGS sequence"/>
</dbReference>
<dbReference type="Pfam" id="PF01266">
    <property type="entry name" value="DAO"/>
    <property type="match status" value="1"/>
</dbReference>
<proteinExistence type="predicted"/>
<evidence type="ECO:0000313" key="3">
    <source>
        <dbReference type="Proteomes" id="UP000278775"/>
    </source>
</evidence>
<sequence>MYRDGARKSIWQEEIRKFSSADDFNIIYDVAIVGGGITGISTAIKLQQLGKKCILIEASNIGFGTTGGTTAHLNDFFDTTFSEAINNFGLEKAKLFAETGQEAIKIIENIFNNIISIVILKEISLSFCIG</sequence>
<dbReference type="PANTHER" id="PTHR13847">
    <property type="entry name" value="SARCOSINE DEHYDROGENASE-RELATED"/>
    <property type="match status" value="1"/>
</dbReference>
<accession>A0A3M7TLP0</accession>
<comment type="caution">
    <text evidence="2">The sequence shown here is derived from an EMBL/GenBank/DDBJ whole genome shotgun (WGS) entry which is preliminary data.</text>
</comment>
<dbReference type="SUPFAM" id="SSF51905">
    <property type="entry name" value="FAD/NAD(P)-binding domain"/>
    <property type="match status" value="1"/>
</dbReference>
<reference evidence="2 3" key="1">
    <citation type="submission" date="2018-08" db="EMBL/GenBank/DDBJ databases">
        <title>Chryseobacterium nematophagum: a novel matrix digesting pathogen of nematodes.</title>
        <authorList>
            <person name="Page A."/>
            <person name="Roberts M."/>
            <person name="Felix M.-A."/>
            <person name="Weir W."/>
        </authorList>
    </citation>
    <scope>NUCLEOTIDE SEQUENCE [LARGE SCALE GENOMIC DNA]</scope>
    <source>
        <strain evidence="2 3">JUb129</strain>
    </source>
</reference>
<name>A0A3M7TLP0_9FLAO</name>
<dbReference type="InterPro" id="IPR006076">
    <property type="entry name" value="FAD-dep_OxRdtase"/>
</dbReference>
<dbReference type="Gene3D" id="3.50.50.60">
    <property type="entry name" value="FAD/NAD(P)-binding domain"/>
    <property type="match status" value="1"/>
</dbReference>
<dbReference type="RefSeq" id="WP_122634751.1">
    <property type="nucleotide sequence ID" value="NZ_QWIU01000001.1"/>
</dbReference>
<evidence type="ECO:0000313" key="2">
    <source>
        <dbReference type="EMBL" id="RNA63986.1"/>
    </source>
</evidence>
<organism evidence="2 3">
    <name type="scientific">Chryseobacterium nematophagum</name>
    <dbReference type="NCBI Taxonomy" id="2305228"/>
    <lineage>
        <taxon>Bacteria</taxon>
        <taxon>Pseudomonadati</taxon>
        <taxon>Bacteroidota</taxon>
        <taxon>Flavobacteriia</taxon>
        <taxon>Flavobacteriales</taxon>
        <taxon>Weeksellaceae</taxon>
        <taxon>Chryseobacterium group</taxon>
        <taxon>Chryseobacterium</taxon>
    </lineage>
</organism>
<dbReference type="InterPro" id="IPR036188">
    <property type="entry name" value="FAD/NAD-bd_sf"/>
</dbReference>
<dbReference type="GO" id="GO:0005737">
    <property type="term" value="C:cytoplasm"/>
    <property type="evidence" value="ECO:0007669"/>
    <property type="project" value="TreeGrafter"/>
</dbReference>
<feature type="domain" description="FAD dependent oxidoreductase" evidence="1">
    <location>
        <begin position="29"/>
        <end position="106"/>
    </location>
</feature>
<dbReference type="AlphaFoldDB" id="A0A3M7TLP0"/>
<gene>
    <name evidence="2" type="ORF">D1631_00325</name>
</gene>
<dbReference type="OrthoDB" id="9767869at2"/>